<sequence length="80" mass="8822">MKGVKSIREAQFLLKKQGYNISVVDGICGQNTKEELEKFQRSEGLEPNGLLTIGTLNALKSFIEPANGKDSRALEMNAPR</sequence>
<dbReference type="EMBL" id="WODC01000022">
    <property type="protein sequence ID" value="MUM78895.1"/>
    <property type="molecule type" value="Genomic_DNA"/>
</dbReference>
<dbReference type="InterPro" id="IPR036366">
    <property type="entry name" value="PGBDSf"/>
</dbReference>
<gene>
    <name evidence="2" type="ORF">GKC30_14800</name>
</gene>
<protein>
    <recommendedName>
        <fullName evidence="1">Peptidoglycan binding-like domain-containing protein</fullName>
    </recommendedName>
</protein>
<reference evidence="2 3" key="1">
    <citation type="submission" date="2019-11" db="EMBL/GenBank/DDBJ databases">
        <title>Pseudodesulfovibrio alkaliphilus, sp. nov., an alkaliphilic sulfate-reducing bacteria from mud volcano of Taman peninsula, Russia.</title>
        <authorList>
            <person name="Frolova A."/>
            <person name="Merkel A.Y."/>
            <person name="Slobodkin A.I."/>
        </authorList>
    </citation>
    <scope>NUCLEOTIDE SEQUENCE [LARGE SCALE GENOMIC DNA]</scope>
    <source>
        <strain evidence="2 3">F-1</strain>
    </source>
</reference>
<dbReference type="AlphaFoldDB" id="A0A7K1KS29"/>
<evidence type="ECO:0000313" key="3">
    <source>
        <dbReference type="Proteomes" id="UP000461162"/>
    </source>
</evidence>
<dbReference type="Pfam" id="PF01471">
    <property type="entry name" value="PG_binding_1"/>
    <property type="match status" value="1"/>
</dbReference>
<comment type="caution">
    <text evidence="2">The sequence shown here is derived from an EMBL/GenBank/DDBJ whole genome shotgun (WGS) entry which is preliminary data.</text>
</comment>
<dbReference type="InterPro" id="IPR036365">
    <property type="entry name" value="PGBD-like_sf"/>
</dbReference>
<accession>A0A7K1KS29</accession>
<keyword evidence="3" id="KW-1185">Reference proteome</keyword>
<dbReference type="Gene3D" id="1.10.101.10">
    <property type="entry name" value="PGBD-like superfamily/PGBD"/>
    <property type="match status" value="1"/>
</dbReference>
<dbReference type="SUPFAM" id="SSF47090">
    <property type="entry name" value="PGBD-like"/>
    <property type="match status" value="1"/>
</dbReference>
<dbReference type="RefSeq" id="WP_155935744.1">
    <property type="nucleotide sequence ID" value="NZ_WODC01000022.1"/>
</dbReference>
<feature type="domain" description="Peptidoglycan binding-like" evidence="1">
    <location>
        <begin position="6"/>
        <end position="59"/>
    </location>
</feature>
<name>A0A7K1KS29_9BACT</name>
<dbReference type="Proteomes" id="UP000461162">
    <property type="component" value="Unassembled WGS sequence"/>
</dbReference>
<organism evidence="2 3">
    <name type="scientific">Pseudodesulfovibrio alkaliphilus</name>
    <dbReference type="NCBI Taxonomy" id="2661613"/>
    <lineage>
        <taxon>Bacteria</taxon>
        <taxon>Pseudomonadati</taxon>
        <taxon>Thermodesulfobacteriota</taxon>
        <taxon>Desulfovibrionia</taxon>
        <taxon>Desulfovibrionales</taxon>
        <taxon>Desulfovibrionaceae</taxon>
    </lineage>
</organism>
<evidence type="ECO:0000313" key="2">
    <source>
        <dbReference type="EMBL" id="MUM78895.1"/>
    </source>
</evidence>
<dbReference type="InterPro" id="IPR002477">
    <property type="entry name" value="Peptidoglycan-bd-like"/>
</dbReference>
<evidence type="ECO:0000259" key="1">
    <source>
        <dbReference type="Pfam" id="PF01471"/>
    </source>
</evidence>
<proteinExistence type="predicted"/>